<organism evidence="1 2">
    <name type="scientific">Hydrogenophaga electricum</name>
    <dbReference type="NCBI Taxonomy" id="1230953"/>
    <lineage>
        <taxon>Bacteria</taxon>
        <taxon>Pseudomonadati</taxon>
        <taxon>Pseudomonadota</taxon>
        <taxon>Betaproteobacteria</taxon>
        <taxon>Burkholderiales</taxon>
        <taxon>Comamonadaceae</taxon>
        <taxon>Hydrogenophaga</taxon>
    </lineage>
</organism>
<gene>
    <name evidence="1" type="ORF">GCM10007935_04920</name>
</gene>
<dbReference type="Proteomes" id="UP001156903">
    <property type="component" value="Unassembled WGS sequence"/>
</dbReference>
<reference evidence="2" key="1">
    <citation type="journal article" date="2019" name="Int. J. Syst. Evol. Microbiol.">
        <title>The Global Catalogue of Microorganisms (GCM) 10K type strain sequencing project: providing services to taxonomists for standard genome sequencing and annotation.</title>
        <authorList>
            <consortium name="The Broad Institute Genomics Platform"/>
            <consortium name="The Broad Institute Genome Sequencing Center for Infectious Disease"/>
            <person name="Wu L."/>
            <person name="Ma J."/>
        </authorList>
    </citation>
    <scope>NUCLEOTIDE SEQUENCE [LARGE SCALE GENOMIC DNA]</scope>
    <source>
        <strain evidence="2">NBRC 109341</strain>
    </source>
</reference>
<sequence length="119" mass="13671">MPSWPEIDYFHANAATARGRLAELEHVAQADWYDLYRHKHDGSLWRVDREDKYQGRFIVRVPSLSDWESFDSSPLEKQLLLSARGGESEDRCLIAGCSAKAIKASAFCLEHTYERGVRK</sequence>
<evidence type="ECO:0000313" key="2">
    <source>
        <dbReference type="Proteomes" id="UP001156903"/>
    </source>
</evidence>
<keyword evidence="2" id="KW-1185">Reference proteome</keyword>
<dbReference type="EMBL" id="BSPB01000002">
    <property type="protein sequence ID" value="GLS13064.1"/>
    <property type="molecule type" value="Genomic_DNA"/>
</dbReference>
<proteinExistence type="predicted"/>
<evidence type="ECO:0000313" key="1">
    <source>
        <dbReference type="EMBL" id="GLS13064.1"/>
    </source>
</evidence>
<accession>A0ABQ6C240</accession>
<name>A0ABQ6C240_9BURK</name>
<protein>
    <submittedName>
        <fullName evidence="1">Uncharacterized protein</fullName>
    </submittedName>
</protein>
<comment type="caution">
    <text evidence="1">The sequence shown here is derived from an EMBL/GenBank/DDBJ whole genome shotgun (WGS) entry which is preliminary data.</text>
</comment>